<proteinExistence type="predicted"/>
<sequence length="193" mass="21971">MSIFRWRPVLHRPPGENPRFVSPRDVEMEAPSLDPLPQTLLPVFWRTFQDPIVGAGLDPTPSLANTAETEVLFLETFPLKRTETVEGRIMVRLDPKEGDGSRWRLVVVCNLEGKWVLHWGVTYCDELRSEWDQPLPEMIPPGSIPIKDHAIEKPLKKSSAALEMQILHEVLIDFDSNSPIAAIHFVIKVFGFK</sequence>
<accession>A0A8K0N291</accession>
<dbReference type="Pfam" id="PF23166">
    <property type="entry name" value="Ig_N_CWD1"/>
    <property type="match status" value="1"/>
</dbReference>
<keyword evidence="5" id="KW-1185">Reference proteome</keyword>
<dbReference type="AlphaFoldDB" id="A0A8K0N291"/>
<gene>
    <name evidence="4" type="ORF">COCNU_06G001290</name>
</gene>
<organism evidence="4 5">
    <name type="scientific">Cocos nucifera</name>
    <name type="common">Coconut palm</name>
    <dbReference type="NCBI Taxonomy" id="13894"/>
    <lineage>
        <taxon>Eukaryota</taxon>
        <taxon>Viridiplantae</taxon>
        <taxon>Streptophyta</taxon>
        <taxon>Embryophyta</taxon>
        <taxon>Tracheophyta</taxon>
        <taxon>Spermatophyta</taxon>
        <taxon>Magnoliopsida</taxon>
        <taxon>Liliopsida</taxon>
        <taxon>Arecaceae</taxon>
        <taxon>Arecoideae</taxon>
        <taxon>Cocoseae</taxon>
        <taxon>Attaleinae</taxon>
        <taxon>Cocos</taxon>
    </lineage>
</organism>
<reference evidence="4" key="1">
    <citation type="journal article" date="2017" name="Gigascience">
        <title>The genome draft of coconut (Cocos nucifera).</title>
        <authorList>
            <person name="Xiao Y."/>
            <person name="Xu P."/>
            <person name="Fan H."/>
            <person name="Baudouin L."/>
            <person name="Xia W."/>
            <person name="Bocs S."/>
            <person name="Xu J."/>
            <person name="Li Q."/>
            <person name="Guo A."/>
            <person name="Zhou L."/>
            <person name="Li J."/>
            <person name="Wu Y."/>
            <person name="Ma Z."/>
            <person name="Armero A."/>
            <person name="Issali A.E."/>
            <person name="Liu N."/>
            <person name="Peng M."/>
            <person name="Yang Y."/>
        </authorList>
    </citation>
    <scope>NUCLEOTIDE SEQUENCE</scope>
    <source>
        <tissue evidence="4">Spear leaf of Hainan Tall coconut</tissue>
    </source>
</reference>
<name>A0A8K0N291_COCNU</name>
<evidence type="ECO:0000259" key="3">
    <source>
        <dbReference type="Pfam" id="PF23166"/>
    </source>
</evidence>
<dbReference type="InterPro" id="IPR056301">
    <property type="entry name" value="GWD-like_N_Ig"/>
</dbReference>
<evidence type="ECO:0000256" key="2">
    <source>
        <dbReference type="ARBA" id="ARBA00023277"/>
    </source>
</evidence>
<dbReference type="OrthoDB" id="1730530at2759"/>
<evidence type="ECO:0000313" key="4">
    <source>
        <dbReference type="EMBL" id="KAG1346300.1"/>
    </source>
</evidence>
<feature type="domain" description="Alpha-glucan water dikinase-like N-terminal Ig-like" evidence="3">
    <location>
        <begin position="82"/>
        <end position="188"/>
    </location>
</feature>
<keyword evidence="1" id="KW-0479">Metal-binding</keyword>
<reference evidence="4" key="2">
    <citation type="submission" date="2019-07" db="EMBL/GenBank/DDBJ databases">
        <authorList>
            <person name="Yang Y."/>
            <person name="Bocs S."/>
            <person name="Baudouin L."/>
        </authorList>
    </citation>
    <scope>NUCLEOTIDE SEQUENCE</scope>
    <source>
        <tissue evidence="4">Spear leaf of Hainan Tall coconut</tissue>
    </source>
</reference>
<comment type="caution">
    <text evidence="4">The sequence shown here is derived from an EMBL/GenBank/DDBJ whole genome shotgun (WGS) entry which is preliminary data.</text>
</comment>
<protein>
    <submittedName>
        <fullName evidence="4">Putative alpha-amylase 3, chloroplastic</fullName>
    </submittedName>
</protein>
<dbReference type="Proteomes" id="UP000797356">
    <property type="component" value="Chromosome 6"/>
</dbReference>
<evidence type="ECO:0000256" key="1">
    <source>
        <dbReference type="ARBA" id="ARBA00022723"/>
    </source>
</evidence>
<dbReference type="EMBL" id="CM017877">
    <property type="protein sequence ID" value="KAG1346300.1"/>
    <property type="molecule type" value="Genomic_DNA"/>
</dbReference>
<keyword evidence="2" id="KW-0119">Carbohydrate metabolism</keyword>
<evidence type="ECO:0000313" key="5">
    <source>
        <dbReference type="Proteomes" id="UP000797356"/>
    </source>
</evidence>
<dbReference type="GO" id="GO:0046872">
    <property type="term" value="F:metal ion binding"/>
    <property type="evidence" value="ECO:0007669"/>
    <property type="project" value="UniProtKB-KW"/>
</dbReference>